<dbReference type="PANTHER" id="PTHR43649">
    <property type="entry name" value="ARABINOSE-BINDING PROTEIN-RELATED"/>
    <property type="match status" value="1"/>
</dbReference>
<dbReference type="PANTHER" id="PTHR43649:SF33">
    <property type="entry name" value="POLYGALACTURONAN_RHAMNOGALACTURONAN-BINDING PROTEIN YTCQ"/>
    <property type="match status" value="1"/>
</dbReference>
<comment type="caution">
    <text evidence="6">The sequence shown here is derived from an EMBL/GenBank/DDBJ whole genome shotgun (WGS) entry which is preliminary data.</text>
</comment>
<dbReference type="EMBL" id="RBDX01000023">
    <property type="protein sequence ID" value="RKN05973.1"/>
    <property type="molecule type" value="Genomic_DNA"/>
</dbReference>
<proteinExistence type="predicted"/>
<dbReference type="Proteomes" id="UP000275024">
    <property type="component" value="Unassembled WGS sequence"/>
</dbReference>
<gene>
    <name evidence="7" type="ORF">D7318_22975</name>
    <name evidence="6" type="ORF">D7319_23735</name>
</gene>
<name>A0A3A9W0K1_9ACTN</name>
<dbReference type="AlphaFoldDB" id="A0A3A9W0K1"/>
<dbReference type="SUPFAM" id="SSF53850">
    <property type="entry name" value="Periplasmic binding protein-like II"/>
    <property type="match status" value="1"/>
</dbReference>
<keyword evidence="3" id="KW-0472">Membrane</keyword>
<accession>A0A3A9W0K1</accession>
<organism evidence="6 9">
    <name type="scientific">Streptomyces radicis</name>
    <dbReference type="NCBI Taxonomy" id="1750517"/>
    <lineage>
        <taxon>Bacteria</taxon>
        <taxon>Bacillati</taxon>
        <taxon>Actinomycetota</taxon>
        <taxon>Actinomycetes</taxon>
        <taxon>Kitasatosporales</taxon>
        <taxon>Streptomycetaceae</taxon>
        <taxon>Streptomyces</taxon>
    </lineage>
</organism>
<evidence type="ECO:0000256" key="4">
    <source>
        <dbReference type="ARBA" id="ARBA00023139"/>
    </source>
</evidence>
<dbReference type="Proteomes" id="UP000268652">
    <property type="component" value="Unassembled WGS sequence"/>
</dbReference>
<dbReference type="InterPro" id="IPR006059">
    <property type="entry name" value="SBP"/>
</dbReference>
<reference evidence="8 9" key="1">
    <citation type="submission" date="2018-09" db="EMBL/GenBank/DDBJ databases">
        <title>Streptomyces sp. nov. DS1-2, an endophytic actinomycete isolated from roots of Dendrobium scabrilingue.</title>
        <authorList>
            <person name="Kuncharoen N."/>
            <person name="Kudo T."/>
            <person name="Ohkuma M."/>
            <person name="Yuki M."/>
            <person name="Tanasupawat S."/>
        </authorList>
    </citation>
    <scope>NUCLEOTIDE SEQUENCE [LARGE SCALE GENOMIC DNA]</scope>
    <source>
        <strain evidence="6 9">AZ1-7</strain>
        <strain evidence="7 8">DS1-2</strain>
    </source>
</reference>
<evidence type="ECO:0000256" key="5">
    <source>
        <dbReference type="ARBA" id="ARBA00023288"/>
    </source>
</evidence>
<sequence>MKACSCIDCRTLLSQGDVAHARQGAVVFHRRSRIVRGLLAFGAAAALLTSCGITGSGADGQVTSITFWSWTSGSQEIADRFNATHDDVQVVFEQIPAGTGGGYSKIYNAVRAGKAPDVVNVEYPQVPAFVTHQVIQPITSYGVEDLSGGYPEWAWNQVALGDEVYAVPKDMAPQVFLYRADIFRELGLEPPTTWEDFREAAERVRADDPDSVLATLGNTDAG</sequence>
<protein>
    <submittedName>
        <fullName evidence="6">Extracellular solute-binding protein</fullName>
    </submittedName>
</protein>
<evidence type="ECO:0000313" key="6">
    <source>
        <dbReference type="EMBL" id="RKN05973.1"/>
    </source>
</evidence>
<evidence type="ECO:0000256" key="3">
    <source>
        <dbReference type="ARBA" id="ARBA00023136"/>
    </source>
</evidence>
<dbReference type="InterPro" id="IPR050490">
    <property type="entry name" value="Bact_solute-bd_prot1"/>
</dbReference>
<keyword evidence="8" id="KW-1185">Reference proteome</keyword>
<dbReference type="Pfam" id="PF01547">
    <property type="entry name" value="SBP_bac_1"/>
    <property type="match status" value="1"/>
</dbReference>
<keyword evidence="5" id="KW-0449">Lipoprotein</keyword>
<evidence type="ECO:0000256" key="2">
    <source>
        <dbReference type="ARBA" id="ARBA00022729"/>
    </source>
</evidence>
<evidence type="ECO:0000313" key="9">
    <source>
        <dbReference type="Proteomes" id="UP000275024"/>
    </source>
</evidence>
<dbReference type="EMBL" id="RBDY01000021">
    <property type="protein sequence ID" value="RKN17719.1"/>
    <property type="molecule type" value="Genomic_DNA"/>
</dbReference>
<evidence type="ECO:0000313" key="7">
    <source>
        <dbReference type="EMBL" id="RKN17719.1"/>
    </source>
</evidence>
<keyword evidence="1" id="KW-1003">Cell membrane</keyword>
<dbReference type="Gene3D" id="3.40.190.10">
    <property type="entry name" value="Periplasmic binding protein-like II"/>
    <property type="match status" value="1"/>
</dbReference>
<evidence type="ECO:0000256" key="1">
    <source>
        <dbReference type="ARBA" id="ARBA00022475"/>
    </source>
</evidence>
<evidence type="ECO:0000313" key="8">
    <source>
        <dbReference type="Proteomes" id="UP000268652"/>
    </source>
</evidence>
<dbReference type="OrthoDB" id="2515046at2"/>
<keyword evidence="4" id="KW-0564">Palmitate</keyword>
<keyword evidence="2" id="KW-0732">Signal</keyword>